<dbReference type="Gene3D" id="3.30.230.10">
    <property type="match status" value="1"/>
</dbReference>
<evidence type="ECO:0000313" key="2">
    <source>
        <dbReference type="EMBL" id="EDS38753.1"/>
    </source>
</evidence>
<proteinExistence type="predicted"/>
<dbReference type="InParanoid" id="B0X1M5"/>
<dbReference type="STRING" id="7176.B0X1M5"/>
<dbReference type="eggNOG" id="KOG0468">
    <property type="taxonomic scope" value="Eukaryota"/>
</dbReference>
<dbReference type="VEuPathDB" id="VectorBase:CQUJHB005672"/>
<keyword evidence="4" id="KW-1185">Reference proteome</keyword>
<name>B0X1M5_CULQU</name>
<dbReference type="VEuPathDB" id="VectorBase:CPIJ013409"/>
<dbReference type="OrthoDB" id="10064108at2759"/>
<reference evidence="2" key="1">
    <citation type="submission" date="2007-03" db="EMBL/GenBank/DDBJ databases">
        <title>Annotation of Culex pipiens quinquefasciatus.</title>
        <authorList>
            <consortium name="The Broad Institute Genome Sequencing Platform"/>
            <person name="Atkinson P.W."/>
            <person name="Hemingway J."/>
            <person name="Christensen B.M."/>
            <person name="Higgs S."/>
            <person name="Kodira C."/>
            <person name="Hannick L."/>
            <person name="Megy K."/>
            <person name="O'Leary S."/>
            <person name="Pearson M."/>
            <person name="Haas B.J."/>
            <person name="Mauceli E."/>
            <person name="Wortman J.R."/>
            <person name="Lee N.H."/>
            <person name="Guigo R."/>
            <person name="Stanke M."/>
            <person name="Alvarado L."/>
            <person name="Amedeo P."/>
            <person name="Antoine C.H."/>
            <person name="Arensburger P."/>
            <person name="Bidwell S.L."/>
            <person name="Crawford M."/>
            <person name="Camaro F."/>
            <person name="Devon K."/>
            <person name="Engels R."/>
            <person name="Hammond M."/>
            <person name="Howarth C."/>
            <person name="Koehrsen M."/>
            <person name="Lawson D."/>
            <person name="Montgomery P."/>
            <person name="Nene V."/>
            <person name="Nusbaum C."/>
            <person name="Puiu D."/>
            <person name="Romero-Severson J."/>
            <person name="Severson D.W."/>
            <person name="Shumway M."/>
            <person name="Sisk P."/>
            <person name="Stolte C."/>
            <person name="Zeng Q."/>
            <person name="Eisenstadt E."/>
            <person name="Fraser-Liggett C."/>
            <person name="Strausberg R."/>
            <person name="Galagan J."/>
            <person name="Birren B."/>
            <person name="Collins F.H."/>
        </authorList>
    </citation>
    <scope>NUCLEOTIDE SEQUENCE [LARGE SCALE GENOMIC DNA]</scope>
    <source>
        <strain evidence="2">JHB</strain>
    </source>
</reference>
<dbReference type="Proteomes" id="UP000002320">
    <property type="component" value="Unassembled WGS sequence"/>
</dbReference>
<dbReference type="InterPro" id="IPR014721">
    <property type="entry name" value="Ribsml_uS5_D2-typ_fold_subgr"/>
</dbReference>
<reference evidence="3" key="2">
    <citation type="submission" date="2021-02" db="UniProtKB">
        <authorList>
            <consortium name="EnsemblMetazoa"/>
        </authorList>
    </citation>
    <scope>IDENTIFICATION</scope>
    <source>
        <strain evidence="3">JHB</strain>
    </source>
</reference>
<protein>
    <submittedName>
        <fullName evidence="2">Eftud2 protein</fullName>
    </submittedName>
</protein>
<dbReference type="PANTHER" id="PTHR42908">
    <property type="entry name" value="TRANSLATION ELONGATION FACTOR-RELATED"/>
    <property type="match status" value="1"/>
</dbReference>
<gene>
    <name evidence="3" type="primary">6046333</name>
    <name evidence="2" type="ORF">CpipJ_CPIJ013409</name>
</gene>
<dbReference type="InterPro" id="IPR020568">
    <property type="entry name" value="Ribosomal_Su5_D2-typ_SF"/>
</dbReference>
<accession>B0X1M5</accession>
<dbReference type="eggNOG" id="KOG0891">
    <property type="taxonomic scope" value="Eukaryota"/>
</dbReference>
<dbReference type="AlphaFoldDB" id="B0X1M5"/>
<dbReference type="GO" id="GO:0046540">
    <property type="term" value="C:U4/U6 x U5 tri-snRNP complex"/>
    <property type="evidence" value="ECO:0007669"/>
    <property type="project" value="TreeGrafter"/>
</dbReference>
<organism>
    <name type="scientific">Culex quinquefasciatus</name>
    <name type="common">Southern house mosquito</name>
    <name type="synonym">Culex pungens</name>
    <dbReference type="NCBI Taxonomy" id="7176"/>
    <lineage>
        <taxon>Eukaryota</taxon>
        <taxon>Metazoa</taxon>
        <taxon>Ecdysozoa</taxon>
        <taxon>Arthropoda</taxon>
        <taxon>Hexapoda</taxon>
        <taxon>Insecta</taxon>
        <taxon>Pterygota</taxon>
        <taxon>Neoptera</taxon>
        <taxon>Endopterygota</taxon>
        <taxon>Diptera</taxon>
        <taxon>Nematocera</taxon>
        <taxon>Culicoidea</taxon>
        <taxon>Culicidae</taxon>
        <taxon>Culicinae</taxon>
        <taxon>Culicini</taxon>
        <taxon>Culex</taxon>
        <taxon>Culex</taxon>
    </lineage>
</organism>
<dbReference type="GO" id="GO:0030623">
    <property type="term" value="F:U5 snRNA binding"/>
    <property type="evidence" value="ECO:0007669"/>
    <property type="project" value="TreeGrafter"/>
</dbReference>
<dbReference type="GO" id="GO:0003924">
    <property type="term" value="F:GTPase activity"/>
    <property type="evidence" value="ECO:0007669"/>
    <property type="project" value="TreeGrafter"/>
</dbReference>
<evidence type="ECO:0000313" key="4">
    <source>
        <dbReference type="Proteomes" id="UP000002320"/>
    </source>
</evidence>
<dbReference type="GO" id="GO:0000398">
    <property type="term" value="P:mRNA splicing, via spliceosome"/>
    <property type="evidence" value="ECO:0007669"/>
    <property type="project" value="TreeGrafter"/>
</dbReference>
<dbReference type="PANTHER" id="PTHR42908:SF6">
    <property type="entry name" value="116 KDA U5 SMALL NUCLEAR RIBONUCLEOPROTEIN COMPONENT"/>
    <property type="match status" value="1"/>
</dbReference>
<dbReference type="GO" id="GO:0071007">
    <property type="term" value="C:U2-type catalytic step 2 spliceosome"/>
    <property type="evidence" value="ECO:0007669"/>
    <property type="project" value="TreeGrafter"/>
</dbReference>
<dbReference type="SUPFAM" id="SSF54211">
    <property type="entry name" value="Ribosomal protein S5 domain 2-like"/>
    <property type="match status" value="1"/>
</dbReference>
<dbReference type="EMBL" id="DS232264">
    <property type="protein sequence ID" value="EDS38753.1"/>
    <property type="molecule type" value="Genomic_DNA"/>
</dbReference>
<evidence type="ECO:0000313" key="3">
    <source>
        <dbReference type="EnsemblMetazoa" id="CPIJ013409-PA"/>
    </source>
</evidence>
<dbReference type="GO" id="GO:0005829">
    <property type="term" value="C:cytosol"/>
    <property type="evidence" value="ECO:0007669"/>
    <property type="project" value="TreeGrafter"/>
</dbReference>
<dbReference type="HOGENOM" id="CLU_376559_0_0_1"/>
<dbReference type="VEuPathDB" id="VectorBase:CQUJHB013497"/>
<feature type="region of interest" description="Disordered" evidence="1">
    <location>
        <begin position="544"/>
        <end position="571"/>
    </location>
</feature>
<evidence type="ECO:0000256" key="1">
    <source>
        <dbReference type="SAM" id="MobiDB-lite"/>
    </source>
</evidence>
<dbReference type="KEGG" id="cqu:CpipJ_CPIJ013409"/>
<dbReference type="EnsemblMetazoa" id="CPIJ013409-RA">
    <property type="protein sequence ID" value="CPIJ013409-PA"/>
    <property type="gene ID" value="CPIJ013409"/>
</dbReference>
<sequence length="764" mass="86378">MVHSEINVPLEPSPFPALNSIGVAAGESWTDMTTLVRRTRTWVSGTCGTRTRCLRSRSGALVLRGRRGDDRGGVVLFKDAAESGTLHAGQEVRVLGENYSLLDEADSSLLLAEDIENESACIVGNKNKLGEFFQVSYNWDLIAAQSTWAFGPDNTSPNKVLLGTWSTREDHSTKNPILNVEFQILDQSIAQEPFHRGGGQIIPTSRRVAYRNRTSSSKCKTPPIAFPSCTPSSSGNVVTSPRTHPFRFPPLHHQRFHPCCRGRFYRSINLSQRNFLRLLTLWFDYGQYPKVILQLIARTDTPRDLVGELIIDIGKYEKEEVVRKEGLKQTLDPEVQQALGSIREDRKICGFGSSASEACRRFEVLPPKPMRLLPARLQQHQPEPDLKAESVWGEFKVMGGARQRRIEQGLHELVKVIPEDTQDESFYRASLAVHQGEYELAQRTRDLLNMELTAMVVRRCADVLGQRLSVAHVLRERPSRPTLYKASLPIRPELTASSIANSKNSTIRLSSTEWTARRTSLSSKPSISLKSVGTRWRARRLRNHRRNQLLRESSKPNRSRNRQSQLHGGLDKGPLRFIGKIVRKDRCSMSEDLRKRLKYLKYYICTQVAVVQVELEPGTISTVVLVQFKILSTSPRWPFLSTNAFEGTPSQFRLDLGCRRLRGAERKCKLHQEPLNRGGGQFIPITRRIAYSAFVMATPRLMEPYLFVEVQAVLARRRGPVTQDALVFLPLYTIKAFIPKFHSVVLVRPVVAETVALNAENDND</sequence>